<dbReference type="Pfam" id="PF13442">
    <property type="entry name" value="Cytochrome_CBB3"/>
    <property type="match status" value="1"/>
</dbReference>
<feature type="domain" description="Cytochrome c" evidence="8">
    <location>
        <begin position="23"/>
        <end position="107"/>
    </location>
</feature>
<dbReference type="EMBL" id="WOAA01000009">
    <property type="protein sequence ID" value="MUG66794.1"/>
    <property type="molecule type" value="Genomic_DNA"/>
</dbReference>
<reference evidence="9 10" key="1">
    <citation type="submission" date="2019-11" db="EMBL/GenBank/DDBJ databases">
        <title>Draft genome sequences of five Paenibacillus species of dairy origin.</title>
        <authorList>
            <person name="Olajide A.M."/>
            <person name="Chen S."/>
            <person name="Lapointe G."/>
        </authorList>
    </citation>
    <scope>NUCLEOTIDE SEQUENCE [LARGE SCALE GENOMIC DNA]</scope>
    <source>
        <strain evidence="9 10">3CS1</strain>
    </source>
</reference>
<evidence type="ECO:0000256" key="6">
    <source>
        <dbReference type="PROSITE-ProRule" id="PRU00433"/>
    </source>
</evidence>
<keyword evidence="5 6" id="KW-0408">Iron</keyword>
<keyword evidence="10" id="KW-1185">Reference proteome</keyword>
<dbReference type="PRINTS" id="PR00605">
    <property type="entry name" value="CYTCHROMECIC"/>
</dbReference>
<evidence type="ECO:0000256" key="4">
    <source>
        <dbReference type="ARBA" id="ARBA00022982"/>
    </source>
</evidence>
<evidence type="ECO:0000256" key="1">
    <source>
        <dbReference type="ARBA" id="ARBA00022448"/>
    </source>
</evidence>
<dbReference type="Gene3D" id="1.10.760.10">
    <property type="entry name" value="Cytochrome c-like domain"/>
    <property type="match status" value="1"/>
</dbReference>
<evidence type="ECO:0000313" key="9">
    <source>
        <dbReference type="EMBL" id="MUG66794.1"/>
    </source>
</evidence>
<name>A0ABW9T0Z1_9BACL</name>
<feature type="chain" id="PRO_5046128167" evidence="7">
    <location>
        <begin position="21"/>
        <end position="116"/>
    </location>
</feature>
<evidence type="ECO:0000313" key="10">
    <source>
        <dbReference type="Proteomes" id="UP000435177"/>
    </source>
</evidence>
<dbReference type="PANTHER" id="PTHR37823:SF4">
    <property type="entry name" value="MENAQUINOL-CYTOCHROME C REDUCTASE CYTOCHROME B_C SUBUNIT"/>
    <property type="match status" value="1"/>
</dbReference>
<dbReference type="Proteomes" id="UP000435177">
    <property type="component" value="Unassembled WGS sequence"/>
</dbReference>
<dbReference type="PROSITE" id="PS51007">
    <property type="entry name" value="CYTC"/>
    <property type="match status" value="1"/>
</dbReference>
<dbReference type="SUPFAM" id="SSF46626">
    <property type="entry name" value="Cytochrome c"/>
    <property type="match status" value="1"/>
</dbReference>
<protein>
    <submittedName>
        <fullName evidence="9">C-type cytochrome</fullName>
    </submittedName>
</protein>
<keyword evidence="3 6" id="KW-0479">Metal-binding</keyword>
<dbReference type="PANTHER" id="PTHR37823">
    <property type="entry name" value="CYTOCHROME C-553-LIKE"/>
    <property type="match status" value="1"/>
</dbReference>
<evidence type="ECO:0000259" key="8">
    <source>
        <dbReference type="PROSITE" id="PS51007"/>
    </source>
</evidence>
<keyword evidence="7" id="KW-0732">Signal</keyword>
<comment type="caution">
    <text evidence="9">The sequence shown here is derived from an EMBL/GenBank/DDBJ whole genome shotgun (WGS) entry which is preliminary data.</text>
</comment>
<dbReference type="InterPro" id="IPR008168">
    <property type="entry name" value="Cyt_C_IC"/>
</dbReference>
<evidence type="ECO:0000256" key="3">
    <source>
        <dbReference type="ARBA" id="ARBA00022723"/>
    </source>
</evidence>
<gene>
    <name evidence="9" type="ORF">GNP94_12350</name>
</gene>
<evidence type="ECO:0000256" key="7">
    <source>
        <dbReference type="SAM" id="SignalP"/>
    </source>
</evidence>
<keyword evidence="2 6" id="KW-0349">Heme</keyword>
<dbReference type="PROSITE" id="PS51257">
    <property type="entry name" value="PROKAR_LIPOPROTEIN"/>
    <property type="match status" value="1"/>
</dbReference>
<proteinExistence type="predicted"/>
<feature type="signal peptide" evidence="7">
    <location>
        <begin position="1"/>
        <end position="20"/>
    </location>
</feature>
<keyword evidence="4" id="KW-0249">Electron transport</keyword>
<accession>A0ABW9T0Z1</accession>
<organism evidence="9 10">
    <name type="scientific">Paenibacillus campinasensis</name>
    <dbReference type="NCBI Taxonomy" id="66347"/>
    <lineage>
        <taxon>Bacteria</taxon>
        <taxon>Bacillati</taxon>
        <taxon>Bacillota</taxon>
        <taxon>Bacilli</taxon>
        <taxon>Bacillales</taxon>
        <taxon>Paenibacillaceae</taxon>
        <taxon>Paenibacillus</taxon>
    </lineage>
</organism>
<evidence type="ECO:0000256" key="5">
    <source>
        <dbReference type="ARBA" id="ARBA00023004"/>
    </source>
</evidence>
<keyword evidence="1" id="KW-0813">Transport</keyword>
<sequence>MKYDRLIYAFAILTTGLITACSSVGSDETAAFIEDDLPPVYKQNCLSCHGNQLQGRVGPNIQTVGSRLSEEEISRIVTDGQGGMPSFGNRLEEEEITSITRWLMEQSQERGEMQNE</sequence>
<dbReference type="InterPro" id="IPR051811">
    <property type="entry name" value="Cytochrome_c550/c551-like"/>
</dbReference>
<dbReference type="InterPro" id="IPR036909">
    <property type="entry name" value="Cyt_c-like_dom_sf"/>
</dbReference>
<dbReference type="InterPro" id="IPR009056">
    <property type="entry name" value="Cyt_c-like_dom"/>
</dbReference>
<evidence type="ECO:0000256" key="2">
    <source>
        <dbReference type="ARBA" id="ARBA00022617"/>
    </source>
</evidence>